<dbReference type="InterPro" id="IPR044911">
    <property type="entry name" value="V-type_ATPase_csu/dsu_dom_3"/>
</dbReference>
<dbReference type="EMBL" id="DXBN01000106">
    <property type="protein sequence ID" value="HIZ53236.1"/>
    <property type="molecule type" value="Genomic_DNA"/>
</dbReference>
<name>A0A9D2F7J1_9ENTE</name>
<dbReference type="Proteomes" id="UP000824063">
    <property type="component" value="Unassembled WGS sequence"/>
</dbReference>
<organism evidence="4 5">
    <name type="scientific">Candidatus Enterococcus avicola</name>
    <dbReference type="NCBI Taxonomy" id="2838561"/>
    <lineage>
        <taxon>Bacteria</taxon>
        <taxon>Bacillati</taxon>
        <taxon>Bacillota</taxon>
        <taxon>Bacilli</taxon>
        <taxon>Lactobacillales</taxon>
        <taxon>Enterococcaceae</taxon>
        <taxon>Enterococcus</taxon>
    </lineage>
</organism>
<evidence type="ECO:0000256" key="3">
    <source>
        <dbReference type="ARBA" id="ARBA00023065"/>
    </source>
</evidence>
<comment type="similarity">
    <text evidence="1">Belongs to the V-ATPase V0D/AC39 subunit family.</text>
</comment>
<evidence type="ECO:0000313" key="5">
    <source>
        <dbReference type="Proteomes" id="UP000824063"/>
    </source>
</evidence>
<dbReference type="NCBIfam" id="NF002266">
    <property type="entry name" value="PRK01198.1-2"/>
    <property type="match status" value="1"/>
</dbReference>
<dbReference type="PANTHER" id="PTHR38682">
    <property type="entry name" value="V-TYPE ATP SYNTHASE SUBUNIT C"/>
    <property type="match status" value="1"/>
</dbReference>
<dbReference type="Gene3D" id="1.20.1690.10">
    <property type="entry name" value="V-type ATP synthase subunit C domain"/>
    <property type="match status" value="2"/>
</dbReference>
<dbReference type="AlphaFoldDB" id="A0A9D2F7J1"/>
<keyword evidence="3" id="KW-0406">Ion transport</keyword>
<comment type="caution">
    <text evidence="4">The sequence shown here is derived from an EMBL/GenBank/DDBJ whole genome shotgun (WGS) entry which is preliminary data.</text>
</comment>
<gene>
    <name evidence="4" type="ORF">IAA20_04780</name>
</gene>
<reference evidence="4" key="2">
    <citation type="submission" date="2021-04" db="EMBL/GenBank/DDBJ databases">
        <authorList>
            <person name="Gilroy R."/>
        </authorList>
    </citation>
    <scope>NUCLEOTIDE SEQUENCE</scope>
    <source>
        <strain evidence="4">CHK172-16539</strain>
    </source>
</reference>
<evidence type="ECO:0000313" key="4">
    <source>
        <dbReference type="EMBL" id="HIZ53236.1"/>
    </source>
</evidence>
<protein>
    <submittedName>
        <fullName evidence="4">V-type ATP synthase subunit C</fullName>
    </submittedName>
</protein>
<evidence type="ECO:0000256" key="2">
    <source>
        <dbReference type="ARBA" id="ARBA00022448"/>
    </source>
</evidence>
<dbReference type="InterPro" id="IPR002843">
    <property type="entry name" value="ATPase_V0-cplx_csu/dsu"/>
</dbReference>
<dbReference type="InterPro" id="IPR035067">
    <property type="entry name" value="V-type_ATPase_csu/dsu"/>
</dbReference>
<reference evidence="4" key="1">
    <citation type="journal article" date="2021" name="PeerJ">
        <title>Extensive microbial diversity within the chicken gut microbiome revealed by metagenomics and culture.</title>
        <authorList>
            <person name="Gilroy R."/>
            <person name="Ravi A."/>
            <person name="Getino M."/>
            <person name="Pursley I."/>
            <person name="Horton D.L."/>
            <person name="Alikhan N.F."/>
            <person name="Baker D."/>
            <person name="Gharbi K."/>
            <person name="Hall N."/>
            <person name="Watson M."/>
            <person name="Adriaenssens E.M."/>
            <person name="Foster-Nyarko E."/>
            <person name="Jarju S."/>
            <person name="Secka A."/>
            <person name="Antonio M."/>
            <person name="Oren A."/>
            <person name="Chaudhuri R.R."/>
            <person name="La Ragione R."/>
            <person name="Hildebrand F."/>
            <person name="Pallen M.J."/>
        </authorList>
    </citation>
    <scope>NUCLEOTIDE SEQUENCE</scope>
    <source>
        <strain evidence="4">CHK172-16539</strain>
    </source>
</reference>
<sequence length="333" mass="39222">MKDIQYSSANVRIRTYEGRLLDRAFFERLLSVERARDLYPILLETTYGDFIEESTSKHDFEKVLLLEQKRTFEQVYALAPVRGVVDIFSLKYDYHNLKVLVKSWYTKEDLSELIVPFGAFDLNTLKELVQTRAHKGVPQILIDCLEEVFSYIEDYEEVQGIDIIFDNYYWRHFLEVAEQSKEPSFIELSQRWIDMFNLSTILRSYLMGRKKGFMHAVMADGGTIPAAELVEQIHQSLDSLAAYLENTPYRRVGQLLIEEMKENQTLNHFDLLKDNFIMNYFKEKKIIPFGPSAILGYLYAKEIEIKNLRMIFIGKINKIPEEKLRSRVRDSYV</sequence>
<dbReference type="InterPro" id="IPR036079">
    <property type="entry name" value="ATPase_csu/dsu_sf"/>
</dbReference>
<dbReference type="InterPro" id="IPR050873">
    <property type="entry name" value="V-ATPase_V0D/AC39_subunit"/>
</dbReference>
<accession>A0A9D2F7J1</accession>
<dbReference type="Gene3D" id="1.10.132.50">
    <property type="entry name" value="ATP synthase (C/AC39) subunit, domain 3"/>
    <property type="match status" value="1"/>
</dbReference>
<dbReference type="Pfam" id="PF01992">
    <property type="entry name" value="vATP-synt_AC39"/>
    <property type="match status" value="1"/>
</dbReference>
<dbReference type="GO" id="GO:0046961">
    <property type="term" value="F:proton-transporting ATPase activity, rotational mechanism"/>
    <property type="evidence" value="ECO:0007669"/>
    <property type="project" value="InterPro"/>
</dbReference>
<evidence type="ECO:0000256" key="1">
    <source>
        <dbReference type="ARBA" id="ARBA00006709"/>
    </source>
</evidence>
<keyword evidence="2" id="KW-0813">Transport</keyword>
<proteinExistence type="inferred from homology"/>
<dbReference type="PANTHER" id="PTHR38682:SF1">
    <property type="entry name" value="V-TYPE ATP SYNTHASE SUBUNIT C"/>
    <property type="match status" value="1"/>
</dbReference>
<dbReference type="SUPFAM" id="SSF103486">
    <property type="entry name" value="V-type ATP synthase subunit C"/>
    <property type="match status" value="1"/>
</dbReference>